<organism evidence="2 3">
    <name type="scientific">Trichostrongylus colubriformis</name>
    <name type="common">Black scour worm</name>
    <dbReference type="NCBI Taxonomy" id="6319"/>
    <lineage>
        <taxon>Eukaryota</taxon>
        <taxon>Metazoa</taxon>
        <taxon>Ecdysozoa</taxon>
        <taxon>Nematoda</taxon>
        <taxon>Chromadorea</taxon>
        <taxon>Rhabditida</taxon>
        <taxon>Rhabditina</taxon>
        <taxon>Rhabditomorpha</taxon>
        <taxon>Strongyloidea</taxon>
        <taxon>Trichostrongylidae</taxon>
        <taxon>Trichostrongylus</taxon>
    </lineage>
</organism>
<comment type="caution">
    <text evidence="2">The sequence shown here is derived from an EMBL/GenBank/DDBJ whole genome shotgun (WGS) entry which is preliminary data.</text>
</comment>
<dbReference type="PANTHER" id="PTHR36945">
    <property type="entry name" value="HIGH INCIDENCE OF MALES (INCREASED X CHROMOSOME LOSS)-RELATED-RELATED"/>
    <property type="match status" value="1"/>
</dbReference>
<dbReference type="Proteomes" id="UP001331761">
    <property type="component" value="Unassembled WGS sequence"/>
</dbReference>
<feature type="compositionally biased region" description="Polar residues" evidence="1">
    <location>
        <begin position="322"/>
        <end position="334"/>
    </location>
</feature>
<dbReference type="PANTHER" id="PTHR36945:SF1">
    <property type="entry name" value="ZINC FINGER PROTEIN C02F5.12-RELATED"/>
    <property type="match status" value="1"/>
</dbReference>
<feature type="region of interest" description="Disordered" evidence="1">
    <location>
        <begin position="298"/>
        <end position="345"/>
    </location>
</feature>
<protein>
    <submittedName>
        <fullName evidence="2">Uncharacterized protein</fullName>
    </submittedName>
</protein>
<keyword evidence="3" id="KW-1185">Reference proteome</keyword>
<dbReference type="InterPro" id="IPR053360">
    <property type="entry name" value="Zinc_finger_domain"/>
</dbReference>
<accession>A0AAN8G2H0</accession>
<reference evidence="2 3" key="1">
    <citation type="submission" date="2019-10" db="EMBL/GenBank/DDBJ databases">
        <title>Assembly and Annotation for the nematode Trichostrongylus colubriformis.</title>
        <authorList>
            <person name="Martin J."/>
        </authorList>
    </citation>
    <scope>NUCLEOTIDE SEQUENCE [LARGE SCALE GENOMIC DNA]</scope>
    <source>
        <strain evidence="2">G859</strain>
        <tissue evidence="2">Whole worm</tissue>
    </source>
</reference>
<proteinExistence type="predicted"/>
<name>A0AAN8G2H0_TRICO</name>
<sequence>MKGRTLPPTASDVGWLNASSYVQINIYGTNLEELREHGVDMKNILQNIGFRSIVMDVPILIPDATKPSVPLNDRRTKSLGCNVIVPEITRSLVEIPCCKSDVFVQSEKSARKITRSNSSPELSNRDANLCTSVEDPNLDATCDTSYYSNREADDTVHVDQLGSIDDSLAPAKVLPLPETAAMEIEKPSQESPLNCGVSRIASNRLESIGPEWLSPSFTDERPIVKKVEEESDVWEEGCSRVLAELQNLSCVSLSPSWNSGAARCQNISIPTELRDGTETEINQAVLAQCEIASCGSESYLNSDGRSRTSTRKRNGLRRKLSSEVSNDSQKPSSVTKEKNTKKRGVKRLKSLLENGQQCMTFECRMLGCSTILKWNPRVGRNRLVDHVRTHWRKEVKNCKLCEFKAKNARGIHRHHMREHPNEPYMGAISKETKEDLEELQRLYTYCFPGVVDDQFCNGTLPLIGVRSSHTRRIKPFGKRSKNKDLSVEY</sequence>
<evidence type="ECO:0000313" key="2">
    <source>
        <dbReference type="EMBL" id="KAK5986979.1"/>
    </source>
</evidence>
<gene>
    <name evidence="2" type="ORF">GCK32_004680</name>
</gene>
<dbReference type="AlphaFoldDB" id="A0AAN8G2H0"/>
<evidence type="ECO:0000256" key="1">
    <source>
        <dbReference type="SAM" id="MobiDB-lite"/>
    </source>
</evidence>
<dbReference type="EMBL" id="WIXE01000021">
    <property type="protein sequence ID" value="KAK5986979.1"/>
    <property type="molecule type" value="Genomic_DNA"/>
</dbReference>
<feature type="compositionally biased region" description="Basic residues" evidence="1">
    <location>
        <begin position="308"/>
        <end position="319"/>
    </location>
</feature>
<evidence type="ECO:0000313" key="3">
    <source>
        <dbReference type="Proteomes" id="UP001331761"/>
    </source>
</evidence>